<accession>A0A238XHU6</accession>
<evidence type="ECO:0000313" key="1">
    <source>
        <dbReference type="EMBL" id="SNR58585.1"/>
    </source>
</evidence>
<reference evidence="1 2" key="1">
    <citation type="submission" date="2017-06" db="EMBL/GenBank/DDBJ databases">
        <authorList>
            <person name="Kim H.J."/>
            <person name="Triplett B.A."/>
        </authorList>
    </citation>
    <scope>NUCLEOTIDE SEQUENCE [LARGE SCALE GENOMIC DNA]</scope>
    <source>
        <strain evidence="1 2">DSM 43151</strain>
    </source>
</reference>
<gene>
    <name evidence="1" type="ORF">SAMN06264365_103479</name>
</gene>
<dbReference type="AlphaFoldDB" id="A0A238XHU6"/>
<dbReference type="EMBL" id="FZNR01000003">
    <property type="protein sequence ID" value="SNR58585.1"/>
    <property type="molecule type" value="Genomic_DNA"/>
</dbReference>
<keyword evidence="2" id="KW-1185">Reference proteome</keyword>
<sequence>MAASDVLRTGWFAAAAPEAGPGETVAVVGDVGLLALRGGH</sequence>
<evidence type="ECO:0000313" key="2">
    <source>
        <dbReference type="Proteomes" id="UP000198415"/>
    </source>
</evidence>
<name>A0A238XHU6_9ACTN</name>
<dbReference type="InterPro" id="IPR036291">
    <property type="entry name" value="NAD(P)-bd_dom_sf"/>
</dbReference>
<protein>
    <submittedName>
        <fullName evidence="1">Uncharacterized protein</fullName>
    </submittedName>
</protein>
<organism evidence="1 2">
    <name type="scientific">Actinoplanes regularis</name>
    <dbReference type="NCBI Taxonomy" id="52697"/>
    <lineage>
        <taxon>Bacteria</taxon>
        <taxon>Bacillati</taxon>
        <taxon>Actinomycetota</taxon>
        <taxon>Actinomycetes</taxon>
        <taxon>Micromonosporales</taxon>
        <taxon>Micromonosporaceae</taxon>
        <taxon>Actinoplanes</taxon>
    </lineage>
</organism>
<dbReference type="SUPFAM" id="SSF51735">
    <property type="entry name" value="NAD(P)-binding Rossmann-fold domains"/>
    <property type="match status" value="1"/>
</dbReference>
<proteinExistence type="predicted"/>
<dbReference type="Proteomes" id="UP000198415">
    <property type="component" value="Unassembled WGS sequence"/>
</dbReference>
<dbReference type="RefSeq" id="WP_275407941.1">
    <property type="nucleotide sequence ID" value="NZ_BOMU01000093.1"/>
</dbReference>